<feature type="binding site" description="axial binding residue" evidence="14">
    <location>
        <position position="444"/>
    </location>
    <ligand>
        <name>heme</name>
        <dbReference type="ChEBI" id="CHEBI:30413"/>
    </ligand>
    <ligandPart>
        <name>Fe</name>
        <dbReference type="ChEBI" id="CHEBI:18248"/>
    </ligandPart>
</feature>
<evidence type="ECO:0000313" key="16">
    <source>
        <dbReference type="Proteomes" id="UP000467700"/>
    </source>
</evidence>
<dbReference type="GO" id="GO:0005506">
    <property type="term" value="F:iron ion binding"/>
    <property type="evidence" value="ECO:0007669"/>
    <property type="project" value="InterPro"/>
</dbReference>
<keyword evidence="10 14" id="KW-0408">Iron</keyword>
<evidence type="ECO:0000313" key="15">
    <source>
        <dbReference type="EMBL" id="CAA7263107.1"/>
    </source>
</evidence>
<evidence type="ECO:0000256" key="14">
    <source>
        <dbReference type="PIRSR" id="PIRSR602401-1"/>
    </source>
</evidence>
<dbReference type="PANTHER" id="PTHR46300">
    <property type="entry name" value="P450, PUTATIVE (EUROFUNG)-RELATED-RELATED"/>
    <property type="match status" value="1"/>
</dbReference>
<evidence type="ECO:0000256" key="7">
    <source>
        <dbReference type="ARBA" id="ARBA00022723"/>
    </source>
</evidence>
<keyword evidence="5 14" id="KW-0349">Heme</keyword>
<evidence type="ECO:0000256" key="9">
    <source>
        <dbReference type="ARBA" id="ARBA00023002"/>
    </source>
</evidence>
<evidence type="ECO:0000256" key="8">
    <source>
        <dbReference type="ARBA" id="ARBA00022989"/>
    </source>
</evidence>
<dbReference type="Proteomes" id="UP000467700">
    <property type="component" value="Unassembled WGS sequence"/>
</dbReference>
<dbReference type="InterPro" id="IPR001128">
    <property type="entry name" value="Cyt_P450"/>
</dbReference>
<evidence type="ECO:0000256" key="2">
    <source>
        <dbReference type="ARBA" id="ARBA00004167"/>
    </source>
</evidence>
<evidence type="ECO:0000256" key="12">
    <source>
        <dbReference type="ARBA" id="ARBA00023136"/>
    </source>
</evidence>
<dbReference type="CDD" id="cd11065">
    <property type="entry name" value="CYP64-like"/>
    <property type="match status" value="1"/>
</dbReference>
<dbReference type="InterPro" id="IPR002401">
    <property type="entry name" value="Cyt_P450_E_grp-I"/>
</dbReference>
<dbReference type="GO" id="GO:0020037">
    <property type="term" value="F:heme binding"/>
    <property type="evidence" value="ECO:0007669"/>
    <property type="project" value="InterPro"/>
</dbReference>
<keyword evidence="13" id="KW-0325">Glycoprotein</keyword>
<keyword evidence="6" id="KW-0812">Transmembrane</keyword>
<evidence type="ECO:0000256" key="5">
    <source>
        <dbReference type="ARBA" id="ARBA00022617"/>
    </source>
</evidence>
<comment type="cofactor">
    <cofactor evidence="1 14">
        <name>heme</name>
        <dbReference type="ChEBI" id="CHEBI:30413"/>
    </cofactor>
</comment>
<keyword evidence="16" id="KW-1185">Reference proteome</keyword>
<evidence type="ECO:0000256" key="10">
    <source>
        <dbReference type="ARBA" id="ARBA00023004"/>
    </source>
</evidence>
<dbReference type="GO" id="GO:0016705">
    <property type="term" value="F:oxidoreductase activity, acting on paired donors, with incorporation or reduction of molecular oxygen"/>
    <property type="evidence" value="ECO:0007669"/>
    <property type="project" value="InterPro"/>
</dbReference>
<keyword evidence="12" id="KW-0472">Membrane</keyword>
<comment type="subcellular location">
    <subcellularLocation>
        <location evidence="2">Membrane</location>
        <topology evidence="2">Single-pass membrane protein</topology>
    </subcellularLocation>
</comment>
<comment type="pathway">
    <text evidence="3">Secondary metabolite biosynthesis.</text>
</comment>
<comment type="similarity">
    <text evidence="4">Belongs to the cytochrome P450 family.</text>
</comment>
<dbReference type="PANTHER" id="PTHR46300:SF2">
    <property type="entry name" value="CYTOCHROME P450 MONOOXYGENASE ALNH-RELATED"/>
    <property type="match status" value="1"/>
</dbReference>
<keyword evidence="11" id="KW-0503">Monooxygenase</keyword>
<name>A0A8S0XQL4_CYCAE</name>
<dbReference type="InterPro" id="IPR050364">
    <property type="entry name" value="Cytochrome_P450_fung"/>
</dbReference>
<dbReference type="AlphaFoldDB" id="A0A8S0XQL4"/>
<dbReference type="GO" id="GO:0016020">
    <property type="term" value="C:membrane"/>
    <property type="evidence" value="ECO:0007669"/>
    <property type="project" value="UniProtKB-SubCell"/>
</dbReference>
<accession>A0A8S0XQL4</accession>
<proteinExistence type="inferred from homology"/>
<dbReference type="Gene3D" id="1.10.630.10">
    <property type="entry name" value="Cytochrome P450"/>
    <property type="match status" value="1"/>
</dbReference>
<keyword evidence="9" id="KW-0560">Oxidoreductase</keyword>
<dbReference type="GO" id="GO:0004497">
    <property type="term" value="F:monooxygenase activity"/>
    <property type="evidence" value="ECO:0007669"/>
    <property type="project" value="UniProtKB-KW"/>
</dbReference>
<dbReference type="Pfam" id="PF00067">
    <property type="entry name" value="p450"/>
    <property type="match status" value="1"/>
</dbReference>
<dbReference type="SUPFAM" id="SSF48264">
    <property type="entry name" value="Cytochrome P450"/>
    <property type="match status" value="1"/>
</dbReference>
<dbReference type="PRINTS" id="PR00463">
    <property type="entry name" value="EP450I"/>
</dbReference>
<gene>
    <name evidence="15" type="ORF">AAE3_LOCUS5442</name>
</gene>
<keyword evidence="8" id="KW-1133">Transmembrane helix</keyword>
<reference evidence="15 16" key="1">
    <citation type="submission" date="2020-01" db="EMBL/GenBank/DDBJ databases">
        <authorList>
            <person name="Gupta K D."/>
        </authorList>
    </citation>
    <scope>NUCLEOTIDE SEQUENCE [LARGE SCALE GENOMIC DNA]</scope>
</reference>
<organism evidence="15 16">
    <name type="scientific">Cyclocybe aegerita</name>
    <name type="common">Black poplar mushroom</name>
    <name type="synonym">Agrocybe aegerita</name>
    <dbReference type="NCBI Taxonomy" id="1973307"/>
    <lineage>
        <taxon>Eukaryota</taxon>
        <taxon>Fungi</taxon>
        <taxon>Dikarya</taxon>
        <taxon>Basidiomycota</taxon>
        <taxon>Agaricomycotina</taxon>
        <taxon>Agaricomycetes</taxon>
        <taxon>Agaricomycetidae</taxon>
        <taxon>Agaricales</taxon>
        <taxon>Agaricineae</taxon>
        <taxon>Bolbitiaceae</taxon>
        <taxon>Cyclocybe</taxon>
    </lineage>
</organism>
<evidence type="ECO:0000256" key="13">
    <source>
        <dbReference type="ARBA" id="ARBA00023180"/>
    </source>
</evidence>
<evidence type="ECO:0000256" key="4">
    <source>
        <dbReference type="ARBA" id="ARBA00010617"/>
    </source>
</evidence>
<evidence type="ECO:0000256" key="6">
    <source>
        <dbReference type="ARBA" id="ARBA00022692"/>
    </source>
</evidence>
<keyword evidence="7 14" id="KW-0479">Metal-binding</keyword>
<evidence type="ECO:0000256" key="11">
    <source>
        <dbReference type="ARBA" id="ARBA00023033"/>
    </source>
</evidence>
<evidence type="ECO:0008006" key="17">
    <source>
        <dbReference type="Google" id="ProtNLM"/>
    </source>
</evidence>
<comment type="caution">
    <text evidence="15">The sequence shown here is derived from an EMBL/GenBank/DDBJ whole genome shotgun (WGS) entry which is preliminary data.</text>
</comment>
<evidence type="ECO:0000256" key="3">
    <source>
        <dbReference type="ARBA" id="ARBA00005179"/>
    </source>
</evidence>
<dbReference type="OrthoDB" id="2789670at2759"/>
<dbReference type="EMBL" id="CACVBS010000038">
    <property type="protein sequence ID" value="CAA7263107.1"/>
    <property type="molecule type" value="Genomic_DNA"/>
</dbReference>
<sequence>MDSPNSALSALAGLAIFFILKKLLDTLLGAKKYGRPYPPGPAPKFLIGNALDLPLKDSAKHFREVGKELDSDLVFLTALGNHVLFINKREIADELLERRSKIYSSRTQIPTTAIMGWDKHNVAMMDYGEEWRLNRKACQQHLNRRHARAYEPVQLRQVHKMLDNLLRAPEDFFKHNEILSIAITMDIMYGYQVDSLDDPAVIAAAKNVALAIPLLMPGGALMNIFPILKHVPSWVPGAMARKRAEECAFWNNELIRIPLEYVKTRVGAGTARPSVISDMIKRKDTVGISEQEERVLSNMAYTAYSAASDTTMSANGTFIHMMLTHPEVQKKAQAEIDMVIGTSRLPTFDDRASLPYVEAVYREVMRYNPPLSIGVAHASAEDDYYNGYFIPKGTTIFANLWAIAHDEEKYPEPDKFNPERFFTESGELNGDSRVLAYGFGRRACVGKHVASATMWITIASILSGFSIDKARDELGNEIEIDHGYEDLGMIIHKKPFKCSILPRSDLVPRLIKEALSEGK</sequence>
<dbReference type="InterPro" id="IPR036396">
    <property type="entry name" value="Cyt_P450_sf"/>
</dbReference>
<protein>
    <recommendedName>
        <fullName evidence="17">Cytochrome P450</fullName>
    </recommendedName>
</protein>
<evidence type="ECO:0000256" key="1">
    <source>
        <dbReference type="ARBA" id="ARBA00001971"/>
    </source>
</evidence>